<reference evidence="1" key="1">
    <citation type="journal article" date="2015" name="Proc. Natl. Acad. Sci. U.S.A.">
        <title>Networks of energetic and metabolic interactions define dynamics in microbial communities.</title>
        <authorList>
            <person name="Embree M."/>
            <person name="Liu J.K."/>
            <person name="Al-Bassam M.M."/>
            <person name="Zengler K."/>
        </authorList>
    </citation>
    <scope>NUCLEOTIDE SEQUENCE</scope>
</reference>
<proteinExistence type="predicted"/>
<evidence type="ECO:0000313" key="1">
    <source>
        <dbReference type="EMBL" id="KUG19891.1"/>
    </source>
</evidence>
<sequence>MAKPIELGLVLEGEDAQRFQHYLDHPTDTDDGRELIREAAILAREMRL</sequence>
<name>A0A0W8FHW4_9ZZZZ</name>
<protein>
    <submittedName>
        <fullName evidence="1">Uncharacterized protein</fullName>
    </submittedName>
</protein>
<gene>
    <name evidence="1" type="ORF">ASZ90_010393</name>
</gene>
<accession>A0A0W8FHW4</accession>
<comment type="caution">
    <text evidence="1">The sequence shown here is derived from an EMBL/GenBank/DDBJ whole genome shotgun (WGS) entry which is preliminary data.</text>
</comment>
<organism evidence="1">
    <name type="scientific">hydrocarbon metagenome</name>
    <dbReference type="NCBI Taxonomy" id="938273"/>
    <lineage>
        <taxon>unclassified sequences</taxon>
        <taxon>metagenomes</taxon>
        <taxon>ecological metagenomes</taxon>
    </lineage>
</organism>
<dbReference type="AlphaFoldDB" id="A0A0W8FHW4"/>
<dbReference type="EMBL" id="LNQE01001248">
    <property type="protein sequence ID" value="KUG19891.1"/>
    <property type="molecule type" value="Genomic_DNA"/>
</dbReference>